<dbReference type="Pfam" id="PF07730">
    <property type="entry name" value="HisKA_3"/>
    <property type="match status" value="1"/>
</dbReference>
<dbReference type="Proteomes" id="UP000824220">
    <property type="component" value="Unassembled WGS sequence"/>
</dbReference>
<evidence type="ECO:0000313" key="7">
    <source>
        <dbReference type="Proteomes" id="UP000824220"/>
    </source>
</evidence>
<reference evidence="6" key="1">
    <citation type="journal article" date="2021" name="PeerJ">
        <title>Extensive microbial diversity within the chicken gut microbiome revealed by metagenomics and culture.</title>
        <authorList>
            <person name="Gilroy R."/>
            <person name="Ravi A."/>
            <person name="Getino M."/>
            <person name="Pursley I."/>
            <person name="Horton D.L."/>
            <person name="Alikhan N.F."/>
            <person name="Baker D."/>
            <person name="Gharbi K."/>
            <person name="Hall N."/>
            <person name="Watson M."/>
            <person name="Adriaenssens E.M."/>
            <person name="Foster-Nyarko E."/>
            <person name="Jarju S."/>
            <person name="Secka A."/>
            <person name="Antonio M."/>
            <person name="Oren A."/>
            <person name="Chaudhuri R.R."/>
            <person name="La Ragione R."/>
            <person name="Hildebrand F."/>
            <person name="Pallen M.J."/>
        </authorList>
    </citation>
    <scope>NUCLEOTIDE SEQUENCE</scope>
    <source>
        <strain evidence="6">ChiHjej8B7-3636</strain>
    </source>
</reference>
<feature type="transmembrane region" description="Helical" evidence="4">
    <location>
        <begin position="142"/>
        <end position="161"/>
    </location>
</feature>
<organism evidence="6 7">
    <name type="scientific">Candidatus Microbacterium stercoravium</name>
    <dbReference type="NCBI Taxonomy" id="2838697"/>
    <lineage>
        <taxon>Bacteria</taxon>
        <taxon>Bacillati</taxon>
        <taxon>Actinomycetota</taxon>
        <taxon>Actinomycetes</taxon>
        <taxon>Micrococcales</taxon>
        <taxon>Microbacteriaceae</taxon>
        <taxon>Microbacterium</taxon>
    </lineage>
</organism>
<keyword evidence="2" id="KW-0418">Kinase</keyword>
<feature type="transmembrane region" description="Helical" evidence="4">
    <location>
        <begin position="116"/>
        <end position="135"/>
    </location>
</feature>
<dbReference type="SUPFAM" id="SSF55874">
    <property type="entry name" value="ATPase domain of HSP90 chaperone/DNA topoisomerase II/histidine kinase"/>
    <property type="match status" value="1"/>
</dbReference>
<keyword evidence="3" id="KW-0902">Two-component regulatory system</keyword>
<dbReference type="InterPro" id="IPR011712">
    <property type="entry name" value="Sig_transdc_His_kin_sub3_dim/P"/>
</dbReference>
<evidence type="ECO:0000256" key="4">
    <source>
        <dbReference type="SAM" id="Phobius"/>
    </source>
</evidence>
<dbReference type="GO" id="GO:0046983">
    <property type="term" value="F:protein dimerization activity"/>
    <property type="evidence" value="ECO:0007669"/>
    <property type="project" value="InterPro"/>
</dbReference>
<evidence type="ECO:0000256" key="1">
    <source>
        <dbReference type="ARBA" id="ARBA00022679"/>
    </source>
</evidence>
<reference evidence="6" key="2">
    <citation type="submission" date="2021-04" db="EMBL/GenBank/DDBJ databases">
        <authorList>
            <person name="Gilroy R."/>
        </authorList>
    </citation>
    <scope>NUCLEOTIDE SEQUENCE</scope>
    <source>
        <strain evidence="6">ChiHjej8B7-3636</strain>
    </source>
</reference>
<dbReference type="GO" id="GO:0000155">
    <property type="term" value="F:phosphorelay sensor kinase activity"/>
    <property type="evidence" value="ECO:0007669"/>
    <property type="project" value="InterPro"/>
</dbReference>
<comment type="caution">
    <text evidence="6">The sequence shown here is derived from an EMBL/GenBank/DDBJ whole genome shotgun (WGS) entry which is preliminary data.</text>
</comment>
<name>A0A9D2H451_9MICO</name>
<dbReference type="Gene3D" id="1.20.5.1930">
    <property type="match status" value="1"/>
</dbReference>
<proteinExistence type="predicted"/>
<dbReference type="InterPro" id="IPR050482">
    <property type="entry name" value="Sensor_HK_TwoCompSys"/>
</dbReference>
<feature type="transmembrane region" description="Helical" evidence="4">
    <location>
        <begin position="72"/>
        <end position="96"/>
    </location>
</feature>
<protein>
    <recommendedName>
        <fullName evidence="5">Signal transduction histidine kinase subgroup 3 dimerisation and phosphoacceptor domain-containing protein</fullName>
    </recommendedName>
</protein>
<keyword evidence="4" id="KW-0472">Membrane</keyword>
<gene>
    <name evidence="6" type="ORF">H9800_00790</name>
</gene>
<sequence length="385" mass="40761">MRIRVLWEGLRRAPRTRDALAAAAYLALGLALLQLGAARLWIFPGLPRFDLGFLLALLAMAALATQRSSRPFLVLLAGAVVTVGDALIGSSVGVVVLFGDFVYCAFRYGSDRGLRIFGGVLAAVAVAGAAAFVFRPTTREEFAGLALQWAFVIILSASWGWNVRSERVYTRAVLAAEHRGQTQRLRERIAHELHDRVANHIAVAGLNIEAARLRLDGVPGAPREIERSLDEASRGTDGAHEQLRQLIAVLTSVDELAEQPVEAVPLESLLPVGRRLVRTGADLDAALAPLDPVARGVVRRVLQELVANAAKHGAGDVSVDVAADPTVIRVENAIASGARAPGSGIGIAGAAALIDEVGARIESNAVDAQLWRAQVALAGPREGRA</sequence>
<keyword evidence="4" id="KW-0812">Transmembrane</keyword>
<evidence type="ECO:0000256" key="3">
    <source>
        <dbReference type="ARBA" id="ARBA00023012"/>
    </source>
</evidence>
<dbReference type="InterPro" id="IPR036890">
    <property type="entry name" value="HATPase_C_sf"/>
</dbReference>
<dbReference type="GO" id="GO:0016020">
    <property type="term" value="C:membrane"/>
    <property type="evidence" value="ECO:0007669"/>
    <property type="project" value="InterPro"/>
</dbReference>
<accession>A0A9D2H451</accession>
<dbReference type="EMBL" id="DXAM01000013">
    <property type="protein sequence ID" value="HJA03386.1"/>
    <property type="molecule type" value="Genomic_DNA"/>
</dbReference>
<feature type="transmembrane region" description="Helical" evidence="4">
    <location>
        <begin position="20"/>
        <end position="42"/>
    </location>
</feature>
<keyword evidence="4" id="KW-1133">Transmembrane helix</keyword>
<evidence type="ECO:0000259" key="5">
    <source>
        <dbReference type="Pfam" id="PF07730"/>
    </source>
</evidence>
<dbReference type="AlphaFoldDB" id="A0A9D2H451"/>
<feature type="domain" description="Signal transduction histidine kinase subgroup 3 dimerisation and phosphoacceptor" evidence="5">
    <location>
        <begin position="186"/>
        <end position="252"/>
    </location>
</feature>
<keyword evidence="1" id="KW-0808">Transferase</keyword>
<evidence type="ECO:0000313" key="6">
    <source>
        <dbReference type="EMBL" id="HJA03386.1"/>
    </source>
</evidence>
<evidence type="ECO:0000256" key="2">
    <source>
        <dbReference type="ARBA" id="ARBA00022777"/>
    </source>
</evidence>
<dbReference type="PANTHER" id="PTHR24421">
    <property type="entry name" value="NITRATE/NITRITE SENSOR PROTEIN NARX-RELATED"/>
    <property type="match status" value="1"/>
</dbReference>
<dbReference type="Gene3D" id="3.30.565.10">
    <property type="entry name" value="Histidine kinase-like ATPase, C-terminal domain"/>
    <property type="match status" value="1"/>
</dbReference>